<dbReference type="AlphaFoldDB" id="A0A806JZI7"/>
<reference evidence="1" key="1">
    <citation type="submission" date="2012-03" db="EMBL/GenBank/DDBJ databases">
        <title>Functional metagenomics reveals considerable lignocellulase gene clusters in the gut microbiome of a wood-feeding higher termite.</title>
        <authorList>
            <person name="Liu N."/>
        </authorList>
    </citation>
    <scope>NUCLEOTIDE SEQUENCE</scope>
</reference>
<name>A0A806JZI7_9BACT</name>
<organism evidence="1">
    <name type="scientific">uncultured bacterium contig00043</name>
    <dbReference type="NCBI Taxonomy" id="1181530"/>
    <lineage>
        <taxon>Bacteria</taxon>
        <taxon>environmental samples</taxon>
    </lineage>
</organism>
<accession>A0A806JZI7</accession>
<dbReference type="EMBL" id="JQ844203">
    <property type="protein sequence ID" value="AGS52646.1"/>
    <property type="molecule type" value="Genomic_DNA"/>
</dbReference>
<proteinExistence type="predicted"/>
<sequence length="115" mass="13022">MIGRFGAPKMVYSARGNELWQDDVVFQYEKAPPIGAVDFFIYRDRVWQVKVASVNGIAVGEPKQSALTVLGSEAEDRADHLLMKVSDRDWPLMLRVNINNGTGRVASIYIYRIDF</sequence>
<protein>
    <submittedName>
        <fullName evidence="1">Uncharacterized protein</fullName>
    </submittedName>
</protein>
<evidence type="ECO:0000313" key="1">
    <source>
        <dbReference type="EMBL" id="AGS52646.1"/>
    </source>
</evidence>